<dbReference type="STRING" id="582692.SAMN05720606_101114"/>
<dbReference type="RefSeq" id="WP_090914906.1">
    <property type="nucleotide sequence ID" value="NZ_FMVM01000001.1"/>
</dbReference>
<reference evidence="2" key="1">
    <citation type="submission" date="2016-10" db="EMBL/GenBank/DDBJ databases">
        <authorList>
            <person name="Varghese N."/>
            <person name="Submissions S."/>
        </authorList>
    </citation>
    <scope>NUCLEOTIDE SEQUENCE [LARGE SCALE GENOMIC DNA]</scope>
    <source>
        <strain evidence="2">BL9</strain>
    </source>
</reference>
<proteinExistence type="predicted"/>
<protein>
    <submittedName>
        <fullName evidence="1">Uncharacterized protein</fullName>
    </submittedName>
</protein>
<dbReference type="AlphaFoldDB" id="A0A1G5AV22"/>
<sequence length="245" mass="28237">MGWVEIVTAIMDAYKEREKSQNDKEAINSIIRAIYDAAQQVTNDITAKLEQMRLQRIEGIYLGLFLNLKDYKPDSEHKNLLEKIIYDANMAIGEIRVVFESATEFPILRDALDLLTILTFLRATAMSEAKFTFNDNHDDMVREMFTYVLDGTNRVLSIQEEKCRKSFENWDYCEKNAIIVPGGPLCFPFPDPPELPQYPLPGCSPCGEQRIEMKRDRVVRDQIINQKKHVEEGLAKVPISNMKKV</sequence>
<dbReference type="Proteomes" id="UP000198538">
    <property type="component" value="Unassembled WGS sequence"/>
</dbReference>
<name>A0A1G5AV22_9BACL</name>
<keyword evidence="2" id="KW-1185">Reference proteome</keyword>
<evidence type="ECO:0000313" key="1">
    <source>
        <dbReference type="EMBL" id="SCX81670.1"/>
    </source>
</evidence>
<dbReference type="EMBL" id="FMVM01000001">
    <property type="protein sequence ID" value="SCX81670.1"/>
    <property type="molecule type" value="Genomic_DNA"/>
</dbReference>
<gene>
    <name evidence="1" type="ORF">SAMN05720606_101114</name>
</gene>
<organism evidence="1 2">
    <name type="scientific">Paenibacillus polysaccharolyticus</name>
    <dbReference type="NCBI Taxonomy" id="582692"/>
    <lineage>
        <taxon>Bacteria</taxon>
        <taxon>Bacillati</taxon>
        <taxon>Bacillota</taxon>
        <taxon>Bacilli</taxon>
        <taxon>Bacillales</taxon>
        <taxon>Paenibacillaceae</taxon>
        <taxon>Paenibacillus</taxon>
    </lineage>
</organism>
<accession>A0A1G5AV22</accession>
<evidence type="ECO:0000313" key="2">
    <source>
        <dbReference type="Proteomes" id="UP000198538"/>
    </source>
</evidence>